<dbReference type="InterPro" id="IPR035669">
    <property type="entry name" value="SGNH_plant_lipase-like"/>
</dbReference>
<keyword evidence="2" id="KW-0732">Signal</keyword>
<dbReference type="Pfam" id="PF00657">
    <property type="entry name" value="Lipase_GDSL"/>
    <property type="match status" value="1"/>
</dbReference>
<dbReference type="Gene3D" id="3.40.50.1110">
    <property type="entry name" value="SGNH hydrolase"/>
    <property type="match status" value="1"/>
</dbReference>
<proteinExistence type="inferred from homology"/>
<dbReference type="AlphaFoldDB" id="A0A8T0J693"/>
<dbReference type="SUPFAM" id="SSF52266">
    <property type="entry name" value="SGNH hydrolase"/>
    <property type="match status" value="1"/>
</dbReference>
<protein>
    <submittedName>
        <fullName evidence="3">Uncharacterized protein</fullName>
    </submittedName>
</protein>
<dbReference type="EMBL" id="CM026421">
    <property type="protein sequence ID" value="KAG0591118.1"/>
    <property type="molecule type" value="Genomic_DNA"/>
</dbReference>
<sequence length="372" mass="40748">MALPSGAGVTLYVLVLVMGAVGALGLQRNEFVSSEVEIDYKQYVSALVIFGDSTVDCGNNNYLTTVVKSNFQPYGRKFEAGVATGRFCDGKIAVDYLTERIGYPLGPPYLAPNAHGDAILSGINFASSASGWDDNTAKHFNVKGLTTQFSWFKNWKNEVVSLVGQEKGNYIVGKALYVISTGSNDWVNNYYINLELMNKYSTDTYTTFLIDLVGSYVKELYDSGGRNIVVLGLPPLGCLPSQISLHGKGKPGCVEEMNNVAVKFNQLLEAKFNSLKPNLHGGRLIYIDIFNPLFSYVNDAQQYGFNVTRTGCCGTGDLETAILCNMASVGTCKDAYSYVWWDSFHPTTHAYSLLADNLWNQAVPQILAPELP</sequence>
<dbReference type="InterPro" id="IPR001087">
    <property type="entry name" value="GDSL"/>
</dbReference>
<feature type="signal peptide" evidence="2">
    <location>
        <begin position="1"/>
        <end position="25"/>
    </location>
</feature>
<dbReference type="GO" id="GO:0016788">
    <property type="term" value="F:hydrolase activity, acting on ester bonds"/>
    <property type="evidence" value="ECO:0007669"/>
    <property type="project" value="InterPro"/>
</dbReference>
<evidence type="ECO:0000256" key="1">
    <source>
        <dbReference type="ARBA" id="ARBA00008668"/>
    </source>
</evidence>
<keyword evidence="4" id="KW-1185">Reference proteome</keyword>
<comment type="caution">
    <text evidence="3">The sequence shown here is derived from an EMBL/GenBank/DDBJ whole genome shotgun (WGS) entry which is preliminary data.</text>
</comment>
<organism evidence="3 4">
    <name type="scientific">Ceratodon purpureus</name>
    <name type="common">Fire moss</name>
    <name type="synonym">Dicranum purpureum</name>
    <dbReference type="NCBI Taxonomy" id="3225"/>
    <lineage>
        <taxon>Eukaryota</taxon>
        <taxon>Viridiplantae</taxon>
        <taxon>Streptophyta</taxon>
        <taxon>Embryophyta</taxon>
        <taxon>Bryophyta</taxon>
        <taxon>Bryophytina</taxon>
        <taxon>Bryopsida</taxon>
        <taxon>Dicranidae</taxon>
        <taxon>Pseudoditrichales</taxon>
        <taxon>Ditrichaceae</taxon>
        <taxon>Ceratodon</taxon>
    </lineage>
</organism>
<accession>A0A8T0J693</accession>
<dbReference type="InterPro" id="IPR050592">
    <property type="entry name" value="GDSL_lipolytic_enzyme"/>
</dbReference>
<evidence type="ECO:0000313" key="4">
    <source>
        <dbReference type="Proteomes" id="UP000822688"/>
    </source>
</evidence>
<dbReference type="CDD" id="cd01837">
    <property type="entry name" value="SGNH_plant_lipase_like"/>
    <property type="match status" value="1"/>
</dbReference>
<dbReference type="Proteomes" id="UP000822688">
    <property type="component" value="Chromosome 1"/>
</dbReference>
<dbReference type="EMBL" id="CM026421">
    <property type="protein sequence ID" value="KAG0591117.1"/>
    <property type="molecule type" value="Genomic_DNA"/>
</dbReference>
<feature type="chain" id="PRO_5036274569" evidence="2">
    <location>
        <begin position="26"/>
        <end position="372"/>
    </location>
</feature>
<evidence type="ECO:0000256" key="2">
    <source>
        <dbReference type="SAM" id="SignalP"/>
    </source>
</evidence>
<dbReference type="PANTHER" id="PTHR45642">
    <property type="entry name" value="GDSL ESTERASE/LIPASE EXL3"/>
    <property type="match status" value="1"/>
</dbReference>
<reference evidence="3" key="1">
    <citation type="submission" date="2020-06" db="EMBL/GenBank/DDBJ databases">
        <title>WGS assembly of Ceratodon purpureus strain R40.</title>
        <authorList>
            <person name="Carey S.B."/>
            <person name="Jenkins J."/>
            <person name="Shu S."/>
            <person name="Lovell J.T."/>
            <person name="Sreedasyam A."/>
            <person name="Maumus F."/>
            <person name="Tiley G.P."/>
            <person name="Fernandez-Pozo N."/>
            <person name="Barry K."/>
            <person name="Chen C."/>
            <person name="Wang M."/>
            <person name="Lipzen A."/>
            <person name="Daum C."/>
            <person name="Saski C.A."/>
            <person name="Payton A.C."/>
            <person name="Mcbreen J.C."/>
            <person name="Conrad R.E."/>
            <person name="Kollar L.M."/>
            <person name="Olsson S."/>
            <person name="Huttunen S."/>
            <person name="Landis J.B."/>
            <person name="Wickett N.J."/>
            <person name="Johnson M.G."/>
            <person name="Rensing S.A."/>
            <person name="Grimwood J."/>
            <person name="Schmutz J."/>
            <person name="Mcdaniel S.F."/>
        </authorList>
    </citation>
    <scope>NUCLEOTIDE SEQUENCE</scope>
    <source>
        <strain evidence="3">R40</strain>
    </source>
</reference>
<evidence type="ECO:0000313" key="3">
    <source>
        <dbReference type="EMBL" id="KAG0591117.1"/>
    </source>
</evidence>
<name>A0A8T0J693_CERPU</name>
<dbReference type="InterPro" id="IPR036514">
    <property type="entry name" value="SGNH_hydro_sf"/>
</dbReference>
<comment type="similarity">
    <text evidence="1">Belongs to the 'GDSL' lipolytic enzyme family.</text>
</comment>
<gene>
    <name evidence="3" type="ORF">KC19_1G151000</name>
</gene>
<dbReference type="PANTHER" id="PTHR45642:SF95">
    <property type="entry name" value="GDSL-LIKE LIPASE_ACYLHYDROLASE FAMILY PROTEIN, EXPRESSED"/>
    <property type="match status" value="1"/>
</dbReference>
<dbReference type="FunFam" id="3.40.50.1110:FF:000003">
    <property type="entry name" value="GDSL esterase/lipase APG"/>
    <property type="match status" value="1"/>
</dbReference>